<dbReference type="Bgee" id="ENSELUG00000025238">
    <property type="expression patterns" value="Expressed in mesonephros and 4 other cell types or tissues"/>
</dbReference>
<dbReference type="PANTHER" id="PTHR14132:SF22">
    <property type="entry name" value="FXYD DOMAIN-CONTAINING ION TRANSPORT REGULATOR"/>
    <property type="match status" value="1"/>
</dbReference>
<keyword evidence="6 7" id="KW-0472">Membrane</keyword>
<keyword evidence="4 7" id="KW-0812">Transmembrane</keyword>
<evidence type="ECO:0000256" key="4">
    <source>
        <dbReference type="ARBA" id="ARBA00022692"/>
    </source>
</evidence>
<keyword evidence="3 7" id="KW-0813">Transport</keyword>
<dbReference type="GO" id="GO:0016020">
    <property type="term" value="C:membrane"/>
    <property type="evidence" value="ECO:0007669"/>
    <property type="project" value="UniProtKB-SubCell"/>
</dbReference>
<evidence type="ECO:0000256" key="2">
    <source>
        <dbReference type="ARBA" id="ARBA00005948"/>
    </source>
</evidence>
<proteinExistence type="inferred from homology"/>
<evidence type="ECO:0000256" key="6">
    <source>
        <dbReference type="ARBA" id="ARBA00023136"/>
    </source>
</evidence>
<dbReference type="GO" id="GO:0006811">
    <property type="term" value="P:monoatomic ion transport"/>
    <property type="evidence" value="ECO:0007669"/>
    <property type="project" value="UniProtKB-KW"/>
</dbReference>
<evidence type="ECO:0000256" key="3">
    <source>
        <dbReference type="ARBA" id="ARBA00022448"/>
    </source>
</evidence>
<dbReference type="GO" id="GO:0043269">
    <property type="term" value="P:regulation of monoatomic ion transport"/>
    <property type="evidence" value="ECO:0007669"/>
    <property type="project" value="InterPro"/>
</dbReference>
<dbReference type="GO" id="GO:0017080">
    <property type="term" value="F:sodium channel regulator activity"/>
    <property type="evidence" value="ECO:0007669"/>
    <property type="project" value="TreeGrafter"/>
</dbReference>
<evidence type="ECO:0000256" key="5">
    <source>
        <dbReference type="ARBA" id="ARBA00023065"/>
    </source>
</evidence>
<keyword evidence="9" id="KW-1185">Reference proteome</keyword>
<keyword evidence="5 7" id="KW-0406">Ion transport</keyword>
<evidence type="ECO:0000256" key="7">
    <source>
        <dbReference type="RuleBase" id="RU364131"/>
    </source>
</evidence>
<dbReference type="InterPro" id="IPR000272">
    <property type="entry name" value="Ion-transport_regulator_FXYD"/>
</dbReference>
<feature type="transmembrane region" description="Helical" evidence="7">
    <location>
        <begin position="46"/>
        <end position="67"/>
    </location>
</feature>
<organism evidence="8 9">
    <name type="scientific">Esox lucius</name>
    <name type="common">Northern pike</name>
    <dbReference type="NCBI Taxonomy" id="8010"/>
    <lineage>
        <taxon>Eukaryota</taxon>
        <taxon>Metazoa</taxon>
        <taxon>Chordata</taxon>
        <taxon>Craniata</taxon>
        <taxon>Vertebrata</taxon>
        <taxon>Euteleostomi</taxon>
        <taxon>Actinopterygii</taxon>
        <taxon>Neopterygii</taxon>
        <taxon>Teleostei</taxon>
        <taxon>Protacanthopterygii</taxon>
        <taxon>Esociformes</taxon>
        <taxon>Esocidae</taxon>
        <taxon>Esox</taxon>
    </lineage>
</organism>
<reference evidence="8" key="3">
    <citation type="submission" date="2025-08" db="UniProtKB">
        <authorList>
            <consortium name="Ensembl"/>
        </authorList>
    </citation>
    <scope>IDENTIFICATION</scope>
</reference>
<dbReference type="GeneTree" id="ENSGT01000000215748"/>
<name>A0A6Q2X910_ESOLU</name>
<comment type="subcellular location">
    <subcellularLocation>
        <location evidence="1">Membrane</location>
        <topology evidence="1">Single-pass membrane protein</topology>
    </subcellularLocation>
</comment>
<dbReference type="Gene3D" id="1.20.5.780">
    <property type="entry name" value="Single helix bin"/>
    <property type="match status" value="1"/>
</dbReference>
<evidence type="ECO:0000313" key="8">
    <source>
        <dbReference type="Ensembl" id="ENSELUP00000049725.1"/>
    </source>
</evidence>
<dbReference type="AlphaFoldDB" id="A0A6Q2X910"/>
<sequence>MGHTVVRAKLDTAHSGPSSVCVKLPFNTVTMGGDITDYDFTYDYPLLRRAGLIIAAVLFCLGIAIIFSKKLSCWRGRAMPVNTDEP</sequence>
<protein>
    <recommendedName>
        <fullName evidence="7">FXYD domain-containing ion transport regulator</fullName>
    </recommendedName>
</protein>
<dbReference type="PANTHER" id="PTHR14132">
    <property type="entry name" value="SODIUM/POTASSIUM-TRANSPORTING ATPASE SUBUNIT GAMMA"/>
    <property type="match status" value="1"/>
</dbReference>
<comment type="similarity">
    <text evidence="2 7">Belongs to the FXYD family.</text>
</comment>
<reference evidence="8" key="4">
    <citation type="submission" date="2025-09" db="UniProtKB">
        <authorList>
            <consortium name="Ensembl"/>
        </authorList>
    </citation>
    <scope>IDENTIFICATION</scope>
</reference>
<evidence type="ECO:0000256" key="1">
    <source>
        <dbReference type="ARBA" id="ARBA00004167"/>
    </source>
</evidence>
<accession>A0A6Q2X910</accession>
<reference evidence="8" key="2">
    <citation type="submission" date="2020-02" db="EMBL/GenBank/DDBJ databases">
        <title>Esox lucius (northern pike) genome, fEsoLuc1, primary haplotype.</title>
        <authorList>
            <person name="Myers G."/>
            <person name="Karagic N."/>
            <person name="Meyer A."/>
            <person name="Pippel M."/>
            <person name="Reichard M."/>
            <person name="Winkler S."/>
            <person name="Tracey A."/>
            <person name="Sims Y."/>
            <person name="Howe K."/>
            <person name="Rhie A."/>
            <person name="Formenti G."/>
            <person name="Durbin R."/>
            <person name="Fedrigo O."/>
            <person name="Jarvis E.D."/>
        </authorList>
    </citation>
    <scope>NUCLEOTIDE SEQUENCE [LARGE SCALE GENOMIC DNA]</scope>
</reference>
<reference evidence="9" key="1">
    <citation type="journal article" date="2014" name="PLoS ONE">
        <title>The genome and linkage map of the northern pike (Esox lucius): conserved synteny revealed between the salmonid sister group and the Neoteleostei.</title>
        <authorList>
            <person name="Rondeau E.B."/>
            <person name="Minkley D.R."/>
            <person name="Leong J.S."/>
            <person name="Messmer A.M."/>
            <person name="Jantzen J.R."/>
            <person name="von Schalburg K.R."/>
            <person name="Lemon C."/>
            <person name="Bird N.H."/>
            <person name="Koop B.F."/>
        </authorList>
    </citation>
    <scope>NUCLEOTIDE SEQUENCE</scope>
</reference>
<dbReference type="Ensembl" id="ENSELUT00000056820.2">
    <property type="protein sequence ID" value="ENSELUP00000049725.1"/>
    <property type="gene ID" value="ENSELUG00000025238.2"/>
</dbReference>
<evidence type="ECO:0000313" key="9">
    <source>
        <dbReference type="Proteomes" id="UP000265140"/>
    </source>
</evidence>
<keyword evidence="7" id="KW-1133">Transmembrane helix</keyword>
<dbReference type="Proteomes" id="UP000265140">
    <property type="component" value="Chromosome 7"/>
</dbReference>
<dbReference type="Pfam" id="PF02038">
    <property type="entry name" value="ATP1G1_PLM_MAT8"/>
    <property type="match status" value="1"/>
</dbReference>